<protein>
    <submittedName>
        <fullName evidence="1">Tetratricopeptide repeat protein</fullName>
    </submittedName>
</protein>
<comment type="caution">
    <text evidence="1">The sequence shown here is derived from an EMBL/GenBank/DDBJ whole genome shotgun (WGS) entry which is preliminary data.</text>
</comment>
<gene>
    <name evidence="1" type="ORF">J0M35_05565</name>
</gene>
<evidence type="ECO:0000313" key="2">
    <source>
        <dbReference type="Proteomes" id="UP000664277"/>
    </source>
</evidence>
<sequence>MISGFSNLKWLAVCITASLTVTAVFSAELERRLESRTFGRINPADLSQGMQNAGFSDWLKLEKSARDKLSEGQFDEAERGFKEAISKAEALNMVSPGVINSLMGLAFALDRQGNQAESERIYELAMRNAESVFGPSATRFGYYMPDLAWLYHWHGKDSQAETLFLRAISLEEATSRIETPNLIELLKEYQQFLKECGRTSESEKIGHRIEHIKAKLAEH</sequence>
<dbReference type="Proteomes" id="UP000664277">
    <property type="component" value="Unassembled WGS sequence"/>
</dbReference>
<dbReference type="AlphaFoldDB" id="A0A8J7P7A7"/>
<dbReference type="Pfam" id="PF13374">
    <property type="entry name" value="TPR_10"/>
    <property type="match status" value="1"/>
</dbReference>
<name>A0A8J7P7A7_9BACT</name>
<evidence type="ECO:0000313" key="1">
    <source>
        <dbReference type="EMBL" id="MBN8659809.1"/>
    </source>
</evidence>
<dbReference type="SUPFAM" id="SSF48452">
    <property type="entry name" value="TPR-like"/>
    <property type="match status" value="1"/>
</dbReference>
<reference evidence="1" key="1">
    <citation type="submission" date="2021-02" db="EMBL/GenBank/DDBJ databases">
        <title>Genome-Resolved Metagenomics of a Microbial Community Performing Photosynthetic Biological Nutrient Removal.</title>
        <authorList>
            <person name="Mcdaniel E.A."/>
        </authorList>
    </citation>
    <scope>NUCLEOTIDE SEQUENCE</scope>
    <source>
        <strain evidence="1">UWPOB_OBS1</strain>
    </source>
</reference>
<proteinExistence type="predicted"/>
<dbReference type="Gene3D" id="1.25.40.10">
    <property type="entry name" value="Tetratricopeptide repeat domain"/>
    <property type="match status" value="1"/>
</dbReference>
<organism evidence="1 2">
    <name type="scientific">Candidatus Obscuribacter phosphatis</name>
    <dbReference type="NCBI Taxonomy" id="1906157"/>
    <lineage>
        <taxon>Bacteria</taxon>
        <taxon>Bacillati</taxon>
        <taxon>Candidatus Melainabacteria</taxon>
        <taxon>Candidatus Obscuribacterales</taxon>
        <taxon>Candidatus Obscuribacteraceae</taxon>
        <taxon>Candidatus Obscuribacter</taxon>
    </lineage>
</organism>
<dbReference type="InterPro" id="IPR011990">
    <property type="entry name" value="TPR-like_helical_dom_sf"/>
</dbReference>
<accession>A0A8J7P7A7</accession>
<dbReference type="EMBL" id="JAFLCK010000005">
    <property type="protein sequence ID" value="MBN8659809.1"/>
    <property type="molecule type" value="Genomic_DNA"/>
</dbReference>